<dbReference type="InterPro" id="IPR025166">
    <property type="entry name" value="Integrase_DNA_bind_dom"/>
</dbReference>
<keyword evidence="4" id="KW-0233">DNA recombination</keyword>
<dbReference type="EMBL" id="LRRD01000020">
    <property type="protein sequence ID" value="KXW58244.1"/>
    <property type="molecule type" value="Genomic_DNA"/>
</dbReference>
<feature type="domain" description="Tyr recombinase" evidence="5">
    <location>
        <begin position="203"/>
        <end position="378"/>
    </location>
</feature>
<keyword evidence="3 7" id="KW-0238">DNA-binding</keyword>
<dbReference type="Gene3D" id="1.10.150.130">
    <property type="match status" value="1"/>
</dbReference>
<dbReference type="PANTHER" id="PTHR30629:SF2">
    <property type="entry name" value="PROPHAGE INTEGRASE INTS-RELATED"/>
    <property type="match status" value="1"/>
</dbReference>
<evidence type="ECO:0000256" key="4">
    <source>
        <dbReference type="ARBA" id="ARBA00023172"/>
    </source>
</evidence>
<gene>
    <name evidence="6" type="primary">intS</name>
    <name evidence="6" type="ORF">FEMY_12460</name>
    <name evidence="7" type="ORF">JZL65_10815</name>
</gene>
<reference evidence="7" key="2">
    <citation type="submission" date="2021-02" db="EMBL/GenBank/DDBJ databases">
        <title>Comparative genomics of Ferrovum myxofaciens strains, predominant extremophile bacteria forming large biofilm stalactites in acid mine ecosystems.</title>
        <authorList>
            <person name="Burkartova K."/>
            <person name="Ridl J."/>
            <person name="Pajer P."/>
            <person name="Falteisek L."/>
        </authorList>
    </citation>
    <scope>NUCLEOTIDE SEQUENCE</scope>
    <source>
        <strain evidence="7">MI1III</strain>
    </source>
</reference>
<dbReference type="GO" id="GO:0015074">
    <property type="term" value="P:DNA integration"/>
    <property type="evidence" value="ECO:0007669"/>
    <property type="project" value="UniProtKB-KW"/>
</dbReference>
<evidence type="ECO:0000313" key="8">
    <source>
        <dbReference type="Proteomes" id="UP000075653"/>
    </source>
</evidence>
<sequence>MLTELAIKKIPTLAAGQKKFFDSGGLYLVVTPTSRLWRLKYRFDGRERTLSFGPYPTTTLKEARIKAEDAKRLLRDGVDPGSLTKKRIDETERLFQFGTIAHEWMDTNSGTWAATHLSKIRLRLQNDVIPVIGKEDIRVLKAPMLLSVLTAVASRGAADTAKRIQQNMGQVFRFAIARGLCENNPVPNLRGALPATRQQHYPSLTDPVAVGELLRAFEGFRGSHVVRCALRLAPLVFVRPGELRMARWADIDLDRSVWTYFVTKTRTEHTVPLARQVIKILEEVKPFTGDGVYVFPGCRDKSKPLSPAAVGAALRRMGYDTKTEITGHGFRAMARTLLAERLHFAPEVIEHQLAHRVPDALGSAYNRTKFLSDRRRMMQEWADYLDSLSGEQVGG</sequence>
<keyword evidence="2" id="KW-0229">DNA integration</keyword>
<name>A0A859A9U3_9PROT</name>
<dbReference type="Gene3D" id="3.30.160.390">
    <property type="entry name" value="Integrase, DNA-binding domain"/>
    <property type="match status" value="1"/>
</dbReference>
<dbReference type="InterPro" id="IPR038488">
    <property type="entry name" value="Integrase_DNA-bd_sf"/>
</dbReference>
<accession>A0A859A9U3</accession>
<dbReference type="Gene3D" id="1.10.443.10">
    <property type="entry name" value="Intergrase catalytic core"/>
    <property type="match status" value="1"/>
</dbReference>
<dbReference type="InterPro" id="IPR002104">
    <property type="entry name" value="Integrase_catalytic"/>
</dbReference>
<dbReference type="SUPFAM" id="SSF56349">
    <property type="entry name" value="DNA breaking-rejoining enzymes"/>
    <property type="match status" value="1"/>
</dbReference>
<evidence type="ECO:0000313" key="6">
    <source>
        <dbReference type="EMBL" id="KXW58244.1"/>
    </source>
</evidence>
<dbReference type="RefSeq" id="WP_062188034.1">
    <property type="nucleotide sequence ID" value="NZ_CP053675.1"/>
</dbReference>
<dbReference type="GO" id="GO:0003677">
    <property type="term" value="F:DNA binding"/>
    <property type="evidence" value="ECO:0007669"/>
    <property type="project" value="UniProtKB-KW"/>
</dbReference>
<dbReference type="Proteomes" id="UP000683551">
    <property type="component" value="Chromosome"/>
</dbReference>
<dbReference type="PROSITE" id="PS51898">
    <property type="entry name" value="TYR_RECOMBINASE"/>
    <property type="match status" value="1"/>
</dbReference>
<organism evidence="6 8">
    <name type="scientific">Ferrovum myxofaciens</name>
    <dbReference type="NCBI Taxonomy" id="416213"/>
    <lineage>
        <taxon>Bacteria</taxon>
        <taxon>Pseudomonadati</taxon>
        <taxon>Pseudomonadota</taxon>
        <taxon>Betaproteobacteria</taxon>
        <taxon>Ferrovales</taxon>
        <taxon>Ferrovaceae</taxon>
        <taxon>Ferrovum</taxon>
    </lineage>
</organism>
<accession>A0A149VZD4</accession>
<evidence type="ECO:0000259" key="5">
    <source>
        <dbReference type="PROSITE" id="PS51898"/>
    </source>
</evidence>
<protein>
    <submittedName>
        <fullName evidence="7">Integrase arm-type DNA-binding domain-containing protein</fullName>
    </submittedName>
    <submittedName>
        <fullName evidence="6">Putative prophage CPS-53 integrase</fullName>
    </submittedName>
</protein>
<dbReference type="InterPro" id="IPR011010">
    <property type="entry name" value="DNA_brk_join_enz"/>
</dbReference>
<dbReference type="EMBL" id="CP071137">
    <property type="protein sequence ID" value="QWY76963.1"/>
    <property type="molecule type" value="Genomic_DNA"/>
</dbReference>
<dbReference type="CDD" id="cd00801">
    <property type="entry name" value="INT_P4_C"/>
    <property type="match status" value="1"/>
</dbReference>
<reference evidence="6 8" key="1">
    <citation type="submission" date="2016-01" db="EMBL/GenBank/DDBJ databases">
        <title>Genome sequence of the acidophilic iron oxidising Ferrovum strain Z-31.</title>
        <authorList>
            <person name="Poehlein A."/>
            <person name="Ullrich S.R."/>
            <person name="Schloemann M."/>
            <person name="Muehling M."/>
            <person name="Daniel R."/>
        </authorList>
    </citation>
    <scope>NUCLEOTIDE SEQUENCE [LARGE SCALE GENOMIC DNA]</scope>
    <source>
        <strain evidence="6 8">Z-31</strain>
    </source>
</reference>
<dbReference type="Pfam" id="PF00589">
    <property type="entry name" value="Phage_integrase"/>
    <property type="match status" value="1"/>
</dbReference>
<proteinExistence type="inferred from homology"/>
<dbReference type="InterPro" id="IPR010998">
    <property type="entry name" value="Integrase_recombinase_N"/>
</dbReference>
<comment type="similarity">
    <text evidence="1">Belongs to the 'phage' integrase family.</text>
</comment>
<dbReference type="AlphaFoldDB" id="A0A859A9U3"/>
<evidence type="ECO:0000256" key="2">
    <source>
        <dbReference type="ARBA" id="ARBA00022908"/>
    </source>
</evidence>
<dbReference type="GO" id="GO:0006310">
    <property type="term" value="P:DNA recombination"/>
    <property type="evidence" value="ECO:0007669"/>
    <property type="project" value="UniProtKB-KW"/>
</dbReference>
<dbReference type="PANTHER" id="PTHR30629">
    <property type="entry name" value="PROPHAGE INTEGRASE"/>
    <property type="match status" value="1"/>
</dbReference>
<evidence type="ECO:0000256" key="1">
    <source>
        <dbReference type="ARBA" id="ARBA00008857"/>
    </source>
</evidence>
<dbReference type="PATRIC" id="fig|1789004.3.peg.1266"/>
<dbReference type="InterPro" id="IPR050808">
    <property type="entry name" value="Phage_Integrase"/>
</dbReference>
<dbReference type="InterPro" id="IPR053876">
    <property type="entry name" value="Phage_int_M"/>
</dbReference>
<evidence type="ECO:0000313" key="7">
    <source>
        <dbReference type="EMBL" id="QWY76963.1"/>
    </source>
</evidence>
<evidence type="ECO:0000256" key="3">
    <source>
        <dbReference type="ARBA" id="ARBA00023125"/>
    </source>
</evidence>
<dbReference type="Pfam" id="PF22022">
    <property type="entry name" value="Phage_int_M"/>
    <property type="match status" value="1"/>
</dbReference>
<dbReference type="Pfam" id="PF13356">
    <property type="entry name" value="Arm-DNA-bind_3"/>
    <property type="match status" value="1"/>
</dbReference>
<keyword evidence="8" id="KW-1185">Reference proteome</keyword>
<dbReference type="Proteomes" id="UP000075653">
    <property type="component" value="Unassembled WGS sequence"/>
</dbReference>
<dbReference type="InterPro" id="IPR013762">
    <property type="entry name" value="Integrase-like_cat_sf"/>
</dbReference>